<dbReference type="FunFam" id="1.25.40.90:FF:000028">
    <property type="entry name" value="TOM1-like protein 2"/>
    <property type="match status" value="1"/>
</dbReference>
<keyword evidence="4" id="KW-0472">Membrane</keyword>
<dbReference type="CDD" id="cd03561">
    <property type="entry name" value="VHS"/>
    <property type="match status" value="1"/>
</dbReference>
<dbReference type="GO" id="GO:0016020">
    <property type="term" value="C:membrane"/>
    <property type="evidence" value="ECO:0007669"/>
    <property type="project" value="UniProtKB-SubCell"/>
</dbReference>
<accession>A0A1D1YD97</accession>
<comment type="subcellular location">
    <subcellularLocation>
        <location evidence="1">Membrane</location>
        <topology evidence="1">Peripheral membrane protein</topology>
    </subcellularLocation>
</comment>
<dbReference type="InterPro" id="IPR008942">
    <property type="entry name" value="ENTH_VHS"/>
</dbReference>
<dbReference type="GO" id="GO:0043130">
    <property type="term" value="F:ubiquitin binding"/>
    <property type="evidence" value="ECO:0007669"/>
    <property type="project" value="InterPro"/>
</dbReference>
<dbReference type="InterPro" id="IPR038425">
    <property type="entry name" value="GAT_sf"/>
</dbReference>
<evidence type="ECO:0000259" key="5">
    <source>
        <dbReference type="PROSITE" id="PS50179"/>
    </source>
</evidence>
<evidence type="ECO:0000256" key="3">
    <source>
        <dbReference type="ARBA" id="ARBA00022448"/>
    </source>
</evidence>
<dbReference type="GO" id="GO:0005737">
    <property type="term" value="C:cytoplasm"/>
    <property type="evidence" value="ECO:0007669"/>
    <property type="project" value="UniProtKB-ARBA"/>
</dbReference>
<sequence>MPSLSAAVRVDKATSDLLTGPDWAMNMDICDSVNSDRGHAKDAVKAVKKRLQHKNPKVQILALVLLEMMIKNCGDYLHFQVVERDILQEMMKIVRKKADVQVRDKILVLLDSWQEAFDGPGGKYPQYYWAYVGLRRSGVEFPQRSGVAAPVLTTFVHPTPRQAPEGYGMPSSSYIRHEEAMASEMGNLSISDLDSIQRVVELLNDMLLAVDTYDSVAVKDDVIVDIVGHCRSNQKKLMHMLSSTGYFLRGTLLPSKPWEHFEHGGGLGALLHTRDCQSLVSNLGPPLPEVGYHSSTNCSTPST</sequence>
<feature type="domain" description="VHS" evidence="5">
    <location>
        <begin position="13"/>
        <end position="142"/>
    </location>
</feature>
<evidence type="ECO:0000313" key="6">
    <source>
        <dbReference type="EMBL" id="JAT52618.1"/>
    </source>
</evidence>
<evidence type="ECO:0000256" key="4">
    <source>
        <dbReference type="ARBA" id="ARBA00023136"/>
    </source>
</evidence>
<keyword evidence="3" id="KW-0813">Transport</keyword>
<dbReference type="EMBL" id="GDJX01015318">
    <property type="protein sequence ID" value="JAT52618.1"/>
    <property type="molecule type" value="Transcribed_RNA"/>
</dbReference>
<dbReference type="PANTHER" id="PTHR45898">
    <property type="entry name" value="TOM1-LIKE PROTEIN"/>
    <property type="match status" value="1"/>
</dbReference>
<dbReference type="SUPFAM" id="SSF48464">
    <property type="entry name" value="ENTH/VHS domain"/>
    <property type="match status" value="1"/>
</dbReference>
<dbReference type="PANTHER" id="PTHR45898:SF2">
    <property type="entry name" value="TOM1-LIKE PROTEIN 6"/>
    <property type="match status" value="1"/>
</dbReference>
<comment type="similarity">
    <text evidence="2">Belongs to the TOM1 family.</text>
</comment>
<evidence type="ECO:0000256" key="2">
    <source>
        <dbReference type="ARBA" id="ARBA00007708"/>
    </source>
</evidence>
<protein>
    <submittedName>
        <fullName evidence="6">TOM1-like protein 2</fullName>
    </submittedName>
</protein>
<dbReference type="AlphaFoldDB" id="A0A1D1YD97"/>
<name>A0A1D1YD97_9ARAE</name>
<gene>
    <name evidence="6" type="primary">tom1l2_10</name>
    <name evidence="6" type="ORF">g.61591</name>
</gene>
<dbReference type="PROSITE" id="PS50179">
    <property type="entry name" value="VHS"/>
    <property type="match status" value="1"/>
</dbReference>
<evidence type="ECO:0000256" key="1">
    <source>
        <dbReference type="ARBA" id="ARBA00004170"/>
    </source>
</evidence>
<dbReference type="Gene3D" id="1.25.40.90">
    <property type="match status" value="1"/>
</dbReference>
<feature type="non-terminal residue" evidence="6">
    <location>
        <position position="303"/>
    </location>
</feature>
<organism evidence="6">
    <name type="scientific">Anthurium amnicola</name>
    <dbReference type="NCBI Taxonomy" id="1678845"/>
    <lineage>
        <taxon>Eukaryota</taxon>
        <taxon>Viridiplantae</taxon>
        <taxon>Streptophyta</taxon>
        <taxon>Embryophyta</taxon>
        <taxon>Tracheophyta</taxon>
        <taxon>Spermatophyta</taxon>
        <taxon>Magnoliopsida</taxon>
        <taxon>Liliopsida</taxon>
        <taxon>Araceae</taxon>
        <taxon>Pothoideae</taxon>
        <taxon>Potheae</taxon>
        <taxon>Anthurium</taxon>
    </lineage>
</organism>
<dbReference type="InterPro" id="IPR002014">
    <property type="entry name" value="VHS_dom"/>
</dbReference>
<proteinExistence type="inferred from homology"/>
<dbReference type="GO" id="GO:0043328">
    <property type="term" value="P:protein transport to vacuole involved in ubiquitin-dependent protein catabolic process via the multivesicular body sorting pathway"/>
    <property type="evidence" value="ECO:0007669"/>
    <property type="project" value="InterPro"/>
</dbReference>
<reference evidence="6" key="1">
    <citation type="submission" date="2015-07" db="EMBL/GenBank/DDBJ databases">
        <title>Transcriptome Assembly of Anthurium amnicola.</title>
        <authorList>
            <person name="Suzuki J."/>
        </authorList>
    </citation>
    <scope>NUCLEOTIDE SEQUENCE</scope>
</reference>
<dbReference type="Gene3D" id="1.20.58.160">
    <property type="match status" value="1"/>
</dbReference>
<dbReference type="Pfam" id="PF00790">
    <property type="entry name" value="VHS"/>
    <property type="match status" value="1"/>
</dbReference>
<dbReference type="GO" id="GO:0035091">
    <property type="term" value="F:phosphatidylinositol binding"/>
    <property type="evidence" value="ECO:0007669"/>
    <property type="project" value="InterPro"/>
</dbReference>
<dbReference type="InterPro" id="IPR044836">
    <property type="entry name" value="TOL_plant"/>
</dbReference>
<dbReference type="SMART" id="SM00288">
    <property type="entry name" value="VHS"/>
    <property type="match status" value="1"/>
</dbReference>
<dbReference type="SUPFAM" id="SSF89009">
    <property type="entry name" value="GAT-like domain"/>
    <property type="match status" value="1"/>
</dbReference>